<dbReference type="AlphaFoldDB" id="A0A2S4UHP7"/>
<dbReference type="VEuPathDB" id="FungiDB:PSTT_04189"/>
<proteinExistence type="predicted"/>
<dbReference type="VEuPathDB" id="FungiDB:PSHT_15003"/>
<evidence type="ECO:0000313" key="2">
    <source>
        <dbReference type="Proteomes" id="UP000238274"/>
    </source>
</evidence>
<dbReference type="Proteomes" id="UP000238274">
    <property type="component" value="Unassembled WGS sequence"/>
</dbReference>
<reference evidence="2" key="2">
    <citation type="journal article" date="2018" name="BMC Genomics">
        <title>Genomic insights into host adaptation between the wheat stripe rust pathogen (Puccinia striiformis f. sp. tritici) and the barley stripe rust pathogen (Puccinia striiformis f. sp. hordei).</title>
        <authorList>
            <person name="Xia C."/>
            <person name="Wang M."/>
            <person name="Yin C."/>
            <person name="Cornejo O.E."/>
            <person name="Hulbert S.H."/>
            <person name="Chen X."/>
        </authorList>
    </citation>
    <scope>NUCLEOTIDE SEQUENCE [LARGE SCALE GENOMIC DNA]</scope>
    <source>
        <strain evidence="2">93TX-2</strain>
    </source>
</reference>
<dbReference type="EMBL" id="PKSM01000359">
    <property type="protein sequence ID" value="POV96721.1"/>
    <property type="molecule type" value="Genomic_DNA"/>
</dbReference>
<organism evidence="1 2">
    <name type="scientific">Puccinia striiformis</name>
    <dbReference type="NCBI Taxonomy" id="27350"/>
    <lineage>
        <taxon>Eukaryota</taxon>
        <taxon>Fungi</taxon>
        <taxon>Dikarya</taxon>
        <taxon>Basidiomycota</taxon>
        <taxon>Pucciniomycotina</taxon>
        <taxon>Pucciniomycetes</taxon>
        <taxon>Pucciniales</taxon>
        <taxon>Pucciniaceae</taxon>
        <taxon>Puccinia</taxon>
    </lineage>
</organism>
<keyword evidence="2" id="KW-1185">Reference proteome</keyword>
<reference evidence="1 2" key="1">
    <citation type="submission" date="2017-12" db="EMBL/GenBank/DDBJ databases">
        <title>Gene loss provides genomic basis for host adaptation in cereal stripe rust fungi.</title>
        <authorList>
            <person name="Xia C."/>
        </authorList>
    </citation>
    <scope>NUCLEOTIDE SEQUENCE [LARGE SCALE GENOMIC DNA]</scope>
    <source>
        <strain evidence="1 2">93TX-2</strain>
    </source>
</reference>
<comment type="caution">
    <text evidence="1">The sequence shown here is derived from an EMBL/GenBank/DDBJ whole genome shotgun (WGS) entry which is preliminary data.</text>
</comment>
<gene>
    <name evidence="1" type="ORF">PSHT_15003</name>
</gene>
<accession>A0A2S4UHP7</accession>
<dbReference type="PANTHER" id="PTHR37852">
    <property type="entry name" value="YALI0B21208P"/>
    <property type="match status" value="1"/>
</dbReference>
<evidence type="ECO:0000313" key="1">
    <source>
        <dbReference type="EMBL" id="POV96721.1"/>
    </source>
</evidence>
<protein>
    <submittedName>
        <fullName evidence="1">Uncharacterized protein</fullName>
    </submittedName>
</protein>
<sequence>MTTFTSLIQTPALSYQEIMMPTSCAMMIGFASGATTSGKLAGYQFMVENLHRLPRNTRKLVLLSKTKNYKVILELFTLLPAIERRKSIAGALAGLNMALGASLFYQLRPTISPRRLLLGTLMGLCAGLAEDMKAHLEEEDPPL</sequence>
<dbReference type="OrthoDB" id="2502788at2759"/>
<name>A0A2S4UHP7_9BASI</name>
<reference evidence="2" key="3">
    <citation type="journal article" date="2018" name="Mol. Plant Microbe Interact.">
        <title>Genome sequence resources for the wheat stripe rust pathogen (Puccinia striiformis f. sp. tritici) and the barley stripe rust pathogen (Puccinia striiformis f. sp. hordei).</title>
        <authorList>
            <person name="Xia C."/>
            <person name="Wang M."/>
            <person name="Yin C."/>
            <person name="Cornejo O.E."/>
            <person name="Hulbert S.H."/>
            <person name="Chen X."/>
        </authorList>
    </citation>
    <scope>NUCLEOTIDE SEQUENCE [LARGE SCALE GENOMIC DNA]</scope>
    <source>
        <strain evidence="2">93TX-2</strain>
    </source>
</reference>
<dbReference type="PANTHER" id="PTHR37852:SF1">
    <property type="entry name" value="HIG1 DOMAIN-CONTAINING PROTEIN"/>
    <property type="match status" value="1"/>
</dbReference>